<protein>
    <submittedName>
        <fullName evidence="1">Uncharacterized protein</fullName>
    </submittedName>
</protein>
<dbReference type="AlphaFoldDB" id="A0A0J5X1J4"/>
<reference evidence="1 2" key="1">
    <citation type="submission" date="2015-05" db="EMBL/GenBank/DDBJ databases">
        <title>Draft genome of Burkholderia cepacia LK29.</title>
        <authorList>
            <person name="Chan X.Y."/>
        </authorList>
    </citation>
    <scope>NUCLEOTIDE SEQUENCE [LARGE SCALE GENOMIC DNA]</scope>
    <source>
        <strain evidence="1 2">LK29</strain>
    </source>
</reference>
<comment type="caution">
    <text evidence="1">The sequence shown here is derived from an EMBL/GenBank/DDBJ whole genome shotgun (WGS) entry which is preliminary data.</text>
</comment>
<sequence length="65" mass="7195">MESKTGACYADMVNQDIVDAVDRAKRAAWAVRKVFDGMSAIDRAIVKRSAHFKALERLVEAVEAL</sequence>
<dbReference type="EMBL" id="LDWR01000012">
    <property type="protein sequence ID" value="KML60904.1"/>
    <property type="molecule type" value="Genomic_DNA"/>
</dbReference>
<name>A0A0J5X1J4_BURCE</name>
<dbReference type="Proteomes" id="UP000036338">
    <property type="component" value="Unassembled WGS sequence"/>
</dbReference>
<organism evidence="1 2">
    <name type="scientific">Burkholderia cepacia</name>
    <name type="common">Pseudomonas cepacia</name>
    <dbReference type="NCBI Taxonomy" id="292"/>
    <lineage>
        <taxon>Bacteria</taxon>
        <taxon>Pseudomonadati</taxon>
        <taxon>Pseudomonadota</taxon>
        <taxon>Betaproteobacteria</taxon>
        <taxon>Burkholderiales</taxon>
        <taxon>Burkholderiaceae</taxon>
        <taxon>Burkholderia</taxon>
        <taxon>Burkholderia cepacia complex</taxon>
    </lineage>
</organism>
<proteinExistence type="predicted"/>
<accession>A0A0J5X1J4</accession>
<evidence type="ECO:0000313" key="2">
    <source>
        <dbReference type="Proteomes" id="UP000036338"/>
    </source>
</evidence>
<dbReference type="PATRIC" id="fig|292.27.peg.842"/>
<dbReference type="RefSeq" id="WP_048244419.1">
    <property type="nucleotide sequence ID" value="NZ_LDWR01000012.1"/>
</dbReference>
<gene>
    <name evidence="1" type="ORF">VL15_07270</name>
</gene>
<evidence type="ECO:0000313" key="1">
    <source>
        <dbReference type="EMBL" id="KML60904.1"/>
    </source>
</evidence>